<evidence type="ECO:0000256" key="2">
    <source>
        <dbReference type="ARBA" id="ARBA00006577"/>
    </source>
</evidence>
<evidence type="ECO:0000256" key="5">
    <source>
        <dbReference type="PROSITE-ProRule" id="PRU00277"/>
    </source>
</evidence>
<dbReference type="InterPro" id="IPR001179">
    <property type="entry name" value="PPIase_FKBP_dom"/>
</dbReference>
<dbReference type="RefSeq" id="WP_114687633.1">
    <property type="nucleotide sequence ID" value="NZ_QQNB01000002.1"/>
</dbReference>
<sequence>MSTVTAVPLLPVKKAYVRWIWLGAVLALIAAALLAFQAPGDTAASFLARNKRAAGVVETPSGLQYQVLQKGKGGPTPTDADITLVEYEGRLTSGKQFDKSQQPVPFPLGGGAIPGFEEGLKLMGKGAKYRLWIPPQLGYGDKPVTNPQTGEVAIPAHSVLVFDVTMVDFQSKAFIQQMQMMQQMQQGGRAPR</sequence>
<comment type="catalytic activity">
    <reaction evidence="1 5 6">
        <text>[protein]-peptidylproline (omega=180) = [protein]-peptidylproline (omega=0)</text>
        <dbReference type="Rhea" id="RHEA:16237"/>
        <dbReference type="Rhea" id="RHEA-COMP:10747"/>
        <dbReference type="Rhea" id="RHEA-COMP:10748"/>
        <dbReference type="ChEBI" id="CHEBI:83833"/>
        <dbReference type="ChEBI" id="CHEBI:83834"/>
        <dbReference type="EC" id="5.2.1.8"/>
    </reaction>
</comment>
<evidence type="ECO:0000259" key="8">
    <source>
        <dbReference type="PROSITE" id="PS50059"/>
    </source>
</evidence>
<name>A0A369VU04_9SPHN</name>
<evidence type="ECO:0000256" key="4">
    <source>
        <dbReference type="ARBA" id="ARBA00023235"/>
    </source>
</evidence>
<dbReference type="Gene3D" id="3.10.50.40">
    <property type="match status" value="1"/>
</dbReference>
<gene>
    <name evidence="9" type="ORF">DVW87_10030</name>
</gene>
<reference evidence="9 10" key="1">
    <citation type="submission" date="2018-07" db="EMBL/GenBank/DDBJ databases">
        <title>a novel species of Sphingomonas isolated from the rhizosphere soil of Araceae plant.</title>
        <authorList>
            <person name="Zhiyong W."/>
            <person name="Qinglan Z."/>
            <person name="Zhiwei F."/>
            <person name="Ding X."/>
            <person name="Gejiao W."/>
            <person name="Shixue Z."/>
        </authorList>
    </citation>
    <scope>NUCLEOTIDE SEQUENCE [LARGE SCALE GENOMIC DNA]</scope>
    <source>
        <strain evidence="9 10">WZY 27</strain>
    </source>
</reference>
<evidence type="ECO:0000256" key="1">
    <source>
        <dbReference type="ARBA" id="ARBA00000971"/>
    </source>
</evidence>
<organism evidence="9 10">
    <name type="scientific">Sphingomonas aracearum</name>
    <dbReference type="NCBI Taxonomy" id="2283317"/>
    <lineage>
        <taxon>Bacteria</taxon>
        <taxon>Pseudomonadati</taxon>
        <taxon>Pseudomonadota</taxon>
        <taxon>Alphaproteobacteria</taxon>
        <taxon>Sphingomonadales</taxon>
        <taxon>Sphingomonadaceae</taxon>
        <taxon>Sphingomonas</taxon>
    </lineage>
</organism>
<dbReference type="AlphaFoldDB" id="A0A369VU04"/>
<dbReference type="PROSITE" id="PS50059">
    <property type="entry name" value="FKBP_PPIASE"/>
    <property type="match status" value="1"/>
</dbReference>
<evidence type="ECO:0000313" key="9">
    <source>
        <dbReference type="EMBL" id="RDE05563.1"/>
    </source>
</evidence>
<evidence type="ECO:0000313" key="10">
    <source>
        <dbReference type="Proteomes" id="UP000253918"/>
    </source>
</evidence>
<dbReference type="InterPro" id="IPR046357">
    <property type="entry name" value="PPIase_dom_sf"/>
</dbReference>
<dbReference type="Pfam" id="PF00254">
    <property type="entry name" value="FKBP_C"/>
    <property type="match status" value="1"/>
</dbReference>
<keyword evidence="7" id="KW-0812">Transmembrane</keyword>
<dbReference type="EC" id="5.2.1.8" evidence="6"/>
<accession>A0A369VU04</accession>
<proteinExistence type="inferred from homology"/>
<dbReference type="EMBL" id="QQNB01000002">
    <property type="protein sequence ID" value="RDE05563.1"/>
    <property type="molecule type" value="Genomic_DNA"/>
</dbReference>
<comment type="similarity">
    <text evidence="2 6">Belongs to the FKBP-type PPIase family.</text>
</comment>
<dbReference type="PANTHER" id="PTHR43811:SF19">
    <property type="entry name" value="39 KDA FK506-BINDING NUCLEAR PROTEIN"/>
    <property type="match status" value="1"/>
</dbReference>
<keyword evidence="4 5" id="KW-0413">Isomerase</keyword>
<feature type="transmembrane region" description="Helical" evidence="7">
    <location>
        <begin position="16"/>
        <end position="36"/>
    </location>
</feature>
<keyword evidence="3 5" id="KW-0697">Rotamase</keyword>
<dbReference type="Proteomes" id="UP000253918">
    <property type="component" value="Unassembled WGS sequence"/>
</dbReference>
<dbReference type="InterPro" id="IPR000774">
    <property type="entry name" value="PPIase_FKBP_N"/>
</dbReference>
<evidence type="ECO:0000256" key="7">
    <source>
        <dbReference type="SAM" id="Phobius"/>
    </source>
</evidence>
<dbReference type="GO" id="GO:0006457">
    <property type="term" value="P:protein folding"/>
    <property type="evidence" value="ECO:0007669"/>
    <property type="project" value="InterPro"/>
</dbReference>
<feature type="domain" description="PPIase FKBP-type" evidence="8">
    <location>
        <begin position="80"/>
        <end position="170"/>
    </location>
</feature>
<dbReference type="PANTHER" id="PTHR43811">
    <property type="entry name" value="FKBP-TYPE PEPTIDYL-PROLYL CIS-TRANS ISOMERASE FKPA"/>
    <property type="match status" value="1"/>
</dbReference>
<keyword evidence="10" id="KW-1185">Reference proteome</keyword>
<dbReference type="GO" id="GO:0003755">
    <property type="term" value="F:peptidyl-prolyl cis-trans isomerase activity"/>
    <property type="evidence" value="ECO:0007669"/>
    <property type="project" value="UniProtKB-UniRule"/>
</dbReference>
<evidence type="ECO:0000256" key="3">
    <source>
        <dbReference type="ARBA" id="ARBA00023110"/>
    </source>
</evidence>
<evidence type="ECO:0000256" key="6">
    <source>
        <dbReference type="RuleBase" id="RU003915"/>
    </source>
</evidence>
<keyword evidence="7" id="KW-0472">Membrane</keyword>
<dbReference type="OrthoDB" id="9812109at2"/>
<dbReference type="Pfam" id="PF01346">
    <property type="entry name" value="FKBP_N"/>
    <property type="match status" value="1"/>
</dbReference>
<comment type="caution">
    <text evidence="9">The sequence shown here is derived from an EMBL/GenBank/DDBJ whole genome shotgun (WGS) entry which is preliminary data.</text>
</comment>
<protein>
    <recommendedName>
        <fullName evidence="6">Peptidyl-prolyl cis-trans isomerase</fullName>
        <ecNumber evidence="6">5.2.1.8</ecNumber>
    </recommendedName>
</protein>
<dbReference type="SUPFAM" id="SSF54534">
    <property type="entry name" value="FKBP-like"/>
    <property type="match status" value="1"/>
</dbReference>
<keyword evidence="7" id="KW-1133">Transmembrane helix</keyword>